<keyword evidence="1" id="KW-1133">Transmembrane helix</keyword>
<dbReference type="Proteomes" id="UP000308349">
    <property type="component" value="Unassembled WGS sequence"/>
</dbReference>
<dbReference type="Pfam" id="PF13560">
    <property type="entry name" value="HTH_31"/>
    <property type="match status" value="1"/>
</dbReference>
<gene>
    <name evidence="3" type="ORF">FEK35_04175</name>
</gene>
<dbReference type="SMART" id="SM00530">
    <property type="entry name" value="HTH_XRE"/>
    <property type="match status" value="1"/>
</dbReference>
<evidence type="ECO:0000256" key="1">
    <source>
        <dbReference type="SAM" id="Phobius"/>
    </source>
</evidence>
<dbReference type="InterPro" id="IPR010982">
    <property type="entry name" value="Lambda_DNA-bd_dom_sf"/>
</dbReference>
<protein>
    <submittedName>
        <fullName evidence="3">Helix-turn-helix domain-containing protein</fullName>
    </submittedName>
</protein>
<sequence>MNGAARAKVALGARLRELRKDAGLDGRQLSTAAGWHWSKTSRIEHGKQMPSESDLAVWCRVCDATLALPDLVATLRNVRAQWAEWRRITATGHTRRQRRGQELEAETRQLRIYNPTIVPGLLQTKDYARAVLAQCIGFLGTFDDLDTAVEARMARQDILRSGGTRVAVLVHEAALHTTLKDDEVTAGQLRHLLDATFGNPRLGFGVVPLCSGFVYLSGSFYLFDRRQALIETASAELTITAPSELELYERLWNGLHGHAVYGDAARALIVRALERRTGAA</sequence>
<reference evidence="3 4" key="1">
    <citation type="submission" date="2019-05" db="EMBL/GenBank/DDBJ databases">
        <title>Genomes sequences of two Nocardia cyriacigeorgica environmental isolates, type strains Nocardia asteroides ATCC 19247 and Nocardia cyriacigeorgica DSM 44484.</title>
        <authorList>
            <person name="Vautrin F."/>
            <person name="Bergeron E."/>
            <person name="Dubost A."/>
            <person name="Abrouk D."/>
            <person name="Rodriguez Nava V."/>
            <person name="Pujic P."/>
        </authorList>
    </citation>
    <scope>NUCLEOTIDE SEQUENCE [LARGE SCALE GENOMIC DNA]</scope>
    <source>
        <strain evidence="3 4">EML 1456</strain>
    </source>
</reference>
<organism evidence="3 4">
    <name type="scientific">Nocardia cyriacigeorgica</name>
    <dbReference type="NCBI Taxonomy" id="135487"/>
    <lineage>
        <taxon>Bacteria</taxon>
        <taxon>Bacillati</taxon>
        <taxon>Actinomycetota</taxon>
        <taxon>Actinomycetes</taxon>
        <taxon>Mycobacteriales</taxon>
        <taxon>Nocardiaceae</taxon>
        <taxon>Nocardia</taxon>
    </lineage>
</organism>
<dbReference type="InterPro" id="IPR001387">
    <property type="entry name" value="Cro/C1-type_HTH"/>
</dbReference>
<keyword evidence="1" id="KW-0472">Membrane</keyword>
<dbReference type="Gene3D" id="1.10.260.40">
    <property type="entry name" value="lambda repressor-like DNA-binding domains"/>
    <property type="match status" value="1"/>
</dbReference>
<dbReference type="SUPFAM" id="SSF47413">
    <property type="entry name" value="lambda repressor-like DNA-binding domains"/>
    <property type="match status" value="1"/>
</dbReference>
<comment type="caution">
    <text evidence="3">The sequence shown here is derived from an EMBL/GenBank/DDBJ whole genome shotgun (WGS) entry which is preliminary data.</text>
</comment>
<keyword evidence="1" id="KW-0812">Transmembrane</keyword>
<dbReference type="AlphaFoldDB" id="A0A5R8PK01"/>
<evidence type="ECO:0000313" key="3">
    <source>
        <dbReference type="EMBL" id="TLG16459.1"/>
    </source>
</evidence>
<dbReference type="Pfam" id="PF19054">
    <property type="entry name" value="DUF5753"/>
    <property type="match status" value="1"/>
</dbReference>
<evidence type="ECO:0000259" key="2">
    <source>
        <dbReference type="SMART" id="SM00530"/>
    </source>
</evidence>
<dbReference type="OrthoDB" id="4534176at2"/>
<evidence type="ECO:0000313" key="4">
    <source>
        <dbReference type="Proteomes" id="UP000308349"/>
    </source>
</evidence>
<dbReference type="InterPro" id="IPR043917">
    <property type="entry name" value="DUF5753"/>
</dbReference>
<dbReference type="RefSeq" id="WP_138455037.1">
    <property type="nucleotide sequence ID" value="NZ_VBUU01000002.1"/>
</dbReference>
<accession>A0A5R8PK01</accession>
<name>A0A5R8PK01_9NOCA</name>
<proteinExistence type="predicted"/>
<dbReference type="CDD" id="cd00093">
    <property type="entry name" value="HTH_XRE"/>
    <property type="match status" value="1"/>
</dbReference>
<dbReference type="GO" id="GO:0003677">
    <property type="term" value="F:DNA binding"/>
    <property type="evidence" value="ECO:0007669"/>
    <property type="project" value="InterPro"/>
</dbReference>
<dbReference type="EMBL" id="VBUU01000002">
    <property type="protein sequence ID" value="TLG16459.1"/>
    <property type="molecule type" value="Genomic_DNA"/>
</dbReference>
<feature type="domain" description="HTH cro/C1-type" evidence="2">
    <location>
        <begin position="14"/>
        <end position="69"/>
    </location>
</feature>
<feature type="transmembrane region" description="Helical" evidence="1">
    <location>
        <begin position="202"/>
        <end position="223"/>
    </location>
</feature>